<dbReference type="GO" id="GO:0004672">
    <property type="term" value="F:protein kinase activity"/>
    <property type="evidence" value="ECO:0007669"/>
    <property type="project" value="InterPro"/>
</dbReference>
<keyword evidence="5" id="KW-1185">Reference proteome</keyword>
<accession>A0A444Z8P0</accession>
<dbReference type="SMART" id="SM00220">
    <property type="entry name" value="S_TKc"/>
    <property type="match status" value="1"/>
</dbReference>
<proteinExistence type="predicted"/>
<name>A0A444Z8P0_ARAHY</name>
<dbReference type="Gene3D" id="3.30.200.20">
    <property type="entry name" value="Phosphorylase Kinase, domain 1"/>
    <property type="match status" value="3"/>
</dbReference>
<dbReference type="InterPro" id="IPR050117">
    <property type="entry name" value="MAPK"/>
</dbReference>
<dbReference type="InterPro" id="IPR011009">
    <property type="entry name" value="Kinase-like_dom_sf"/>
</dbReference>
<dbReference type="SUPFAM" id="SSF56112">
    <property type="entry name" value="Protein kinase-like (PK-like)"/>
    <property type="match status" value="1"/>
</dbReference>
<dbReference type="InterPro" id="IPR000719">
    <property type="entry name" value="Prot_kinase_dom"/>
</dbReference>
<comment type="caution">
    <text evidence="4">The sequence shown here is derived from an EMBL/GenBank/DDBJ whole genome shotgun (WGS) entry which is preliminary data.</text>
</comment>
<dbReference type="PANTHER" id="PTHR24055">
    <property type="entry name" value="MITOGEN-ACTIVATED PROTEIN KINASE"/>
    <property type="match status" value="1"/>
</dbReference>
<reference evidence="4 5" key="1">
    <citation type="submission" date="2019-01" db="EMBL/GenBank/DDBJ databases">
        <title>Sequencing of cultivated peanut Arachis hypogaea provides insights into genome evolution and oil improvement.</title>
        <authorList>
            <person name="Chen X."/>
        </authorList>
    </citation>
    <scope>NUCLEOTIDE SEQUENCE [LARGE SCALE GENOMIC DNA]</scope>
    <source>
        <strain evidence="5">cv. Fuhuasheng</strain>
        <tissue evidence="4">Leaves</tissue>
    </source>
</reference>
<keyword evidence="2" id="KW-0067">ATP-binding</keyword>
<evidence type="ECO:0000256" key="1">
    <source>
        <dbReference type="ARBA" id="ARBA00022741"/>
    </source>
</evidence>
<dbReference type="Proteomes" id="UP000289738">
    <property type="component" value="Chromosome B05"/>
</dbReference>
<dbReference type="EMBL" id="SDMP01000015">
    <property type="protein sequence ID" value="RYR10488.1"/>
    <property type="molecule type" value="Genomic_DNA"/>
</dbReference>
<dbReference type="Gene3D" id="1.10.510.10">
    <property type="entry name" value="Transferase(Phosphotransferase) domain 1"/>
    <property type="match status" value="2"/>
</dbReference>
<keyword evidence="1" id="KW-0547">Nucleotide-binding</keyword>
<gene>
    <name evidence="4" type="ORF">Ahy_B05g078920</name>
</gene>
<evidence type="ECO:0000313" key="4">
    <source>
        <dbReference type="EMBL" id="RYR10488.1"/>
    </source>
</evidence>
<sequence>MARKEKESIGSAGADEGNITGVRTHGGRYVKYNLYGKFFELPAKYVPPIRPIGRGAYGLSYQCQEDFEGDSSSSPHGPRKCNLITLLSLLINNLLIAPIIAIKDIIRPPKKDTFNDIYIVSDLMDIDLYHVLRSDQPLNHDHSQRTFVPRERLCSSIKAYNRGSPDDASLGFLRSENAKRYVRQLPQCRKQKFSARFPNMSADALDLLEKMLIFDPHKRITVDEALSHPYLSSLHDINDEPVGPRPFSFDFEHPSYTVEHMKELIWREAVKFNPDPPEIDINLKYKMFCHCIVRYTYEIKLSIEIKNYNSKNRITGIQFKLIEDLRLRYERDAHTAPIFPPRQKT</sequence>
<evidence type="ECO:0000256" key="2">
    <source>
        <dbReference type="ARBA" id="ARBA00022840"/>
    </source>
</evidence>
<dbReference type="GO" id="GO:0005524">
    <property type="term" value="F:ATP binding"/>
    <property type="evidence" value="ECO:0007669"/>
    <property type="project" value="UniProtKB-KW"/>
</dbReference>
<feature type="domain" description="Protein kinase" evidence="3">
    <location>
        <begin position="46"/>
        <end position="231"/>
    </location>
</feature>
<protein>
    <recommendedName>
        <fullName evidence="3">Protein kinase domain-containing protein</fullName>
    </recommendedName>
</protein>
<evidence type="ECO:0000313" key="5">
    <source>
        <dbReference type="Proteomes" id="UP000289738"/>
    </source>
</evidence>
<organism evidence="4 5">
    <name type="scientific">Arachis hypogaea</name>
    <name type="common">Peanut</name>
    <dbReference type="NCBI Taxonomy" id="3818"/>
    <lineage>
        <taxon>Eukaryota</taxon>
        <taxon>Viridiplantae</taxon>
        <taxon>Streptophyta</taxon>
        <taxon>Embryophyta</taxon>
        <taxon>Tracheophyta</taxon>
        <taxon>Spermatophyta</taxon>
        <taxon>Magnoliopsida</taxon>
        <taxon>eudicotyledons</taxon>
        <taxon>Gunneridae</taxon>
        <taxon>Pentapetalae</taxon>
        <taxon>rosids</taxon>
        <taxon>fabids</taxon>
        <taxon>Fabales</taxon>
        <taxon>Fabaceae</taxon>
        <taxon>Papilionoideae</taxon>
        <taxon>50 kb inversion clade</taxon>
        <taxon>dalbergioids sensu lato</taxon>
        <taxon>Dalbergieae</taxon>
        <taxon>Pterocarpus clade</taxon>
        <taxon>Arachis</taxon>
    </lineage>
</organism>
<dbReference type="AlphaFoldDB" id="A0A444Z8P0"/>
<evidence type="ECO:0000259" key="3">
    <source>
        <dbReference type="SMART" id="SM00220"/>
    </source>
</evidence>